<comment type="caution">
    <text evidence="1">The sequence shown here is derived from an EMBL/GenBank/DDBJ whole genome shotgun (WGS) entry which is preliminary data.</text>
</comment>
<keyword evidence="2" id="KW-1185">Reference proteome</keyword>
<protein>
    <submittedName>
        <fullName evidence="1">Uncharacterized protein</fullName>
    </submittedName>
</protein>
<proteinExistence type="predicted"/>
<reference evidence="2" key="1">
    <citation type="journal article" date="2019" name="Int. J. Syst. Evol. Microbiol.">
        <title>The Global Catalogue of Microorganisms (GCM) 10K type strain sequencing project: providing services to taxonomists for standard genome sequencing and annotation.</title>
        <authorList>
            <consortium name="The Broad Institute Genomics Platform"/>
            <consortium name="The Broad Institute Genome Sequencing Center for Infectious Disease"/>
            <person name="Wu L."/>
            <person name="Ma J."/>
        </authorList>
    </citation>
    <scope>NUCLEOTIDE SEQUENCE [LARGE SCALE GENOMIC DNA]</scope>
    <source>
        <strain evidence="2">KCTC 62575</strain>
    </source>
</reference>
<sequence>MDLVEIKKLADAFKAEDEVALSNQVFKLKKQNVGLLGLIYFVQVNQKLSLSEARTKTLNFSFWHVEELLKIEESHQIMKSDFIEKDEFD</sequence>
<evidence type="ECO:0000313" key="2">
    <source>
        <dbReference type="Proteomes" id="UP001595455"/>
    </source>
</evidence>
<dbReference type="Proteomes" id="UP001595455">
    <property type="component" value="Unassembled WGS sequence"/>
</dbReference>
<organism evidence="1 2">
    <name type="scientific">Acinetobacter sichuanensis</name>
    <dbReference type="NCBI Taxonomy" id="2136183"/>
    <lineage>
        <taxon>Bacteria</taxon>
        <taxon>Pseudomonadati</taxon>
        <taxon>Pseudomonadota</taxon>
        <taxon>Gammaproteobacteria</taxon>
        <taxon>Moraxellales</taxon>
        <taxon>Moraxellaceae</taxon>
        <taxon>Acinetobacter</taxon>
    </lineage>
</organism>
<gene>
    <name evidence="1" type="ORF">ACFODO_17275</name>
</gene>
<dbReference type="RefSeq" id="WP_213069646.1">
    <property type="nucleotide sequence ID" value="NZ_JBHRSF010000102.1"/>
</dbReference>
<accession>A0ABV7BJS7</accession>
<dbReference type="EMBL" id="JBHRSF010000102">
    <property type="protein sequence ID" value="MFC2996968.1"/>
    <property type="molecule type" value="Genomic_DNA"/>
</dbReference>
<evidence type="ECO:0000313" key="1">
    <source>
        <dbReference type="EMBL" id="MFC2996968.1"/>
    </source>
</evidence>
<name>A0ABV7BJS7_9GAMM</name>